<name>T1D683_9ZZZZ</name>
<evidence type="ECO:0000313" key="2">
    <source>
        <dbReference type="EMBL" id="EQD76969.1"/>
    </source>
</evidence>
<feature type="domain" description="CRISPR-associated protein Cas6 C-terminal" evidence="1">
    <location>
        <begin position="104"/>
        <end position="225"/>
    </location>
</feature>
<dbReference type="Gene3D" id="3.30.70.1900">
    <property type="match status" value="1"/>
</dbReference>
<sequence length="244" mass="27528">MRRYEHVPHPFTLRFEQAEEVTRGHLILTLFGHGTRQLPIFLYAFEQAVCGERGIAGNHMTLDGVDQVMPEGPVRIYTPGGSLKPLPLHVPTMPSVPMNVRLVLQTPMRLKREGHRVGVTDFRFADLFGNLLRRISMLTYFHTDTPLETDFRALMDAASAVEIQAQLSWREQPRYSRRQGTEMSLGGVVGELEVRDTDLSPFWPYLWLGQWTHAGTAASMGLGHYWIASLPMATPDTAMPIISS</sequence>
<protein>
    <recommendedName>
        <fullName evidence="1">CRISPR-associated protein Cas6 C-terminal domain-containing protein</fullName>
    </recommendedName>
</protein>
<accession>T1D683</accession>
<dbReference type="Pfam" id="PF10040">
    <property type="entry name" value="CRISPR_Cas6"/>
    <property type="match status" value="1"/>
</dbReference>
<proteinExistence type="predicted"/>
<gene>
    <name evidence="2" type="ORF">B1B_01339</name>
</gene>
<dbReference type="EMBL" id="AUZY01000927">
    <property type="protein sequence ID" value="EQD76969.1"/>
    <property type="molecule type" value="Genomic_DNA"/>
</dbReference>
<organism evidence="2">
    <name type="scientific">mine drainage metagenome</name>
    <dbReference type="NCBI Taxonomy" id="410659"/>
    <lineage>
        <taxon>unclassified sequences</taxon>
        <taxon>metagenomes</taxon>
        <taxon>ecological metagenomes</taxon>
    </lineage>
</organism>
<evidence type="ECO:0000259" key="1">
    <source>
        <dbReference type="Pfam" id="PF10040"/>
    </source>
</evidence>
<comment type="caution">
    <text evidence="2">The sequence shown here is derived from an EMBL/GenBank/DDBJ whole genome shotgun (WGS) entry which is preliminary data.</text>
</comment>
<dbReference type="AlphaFoldDB" id="T1D683"/>
<reference evidence="2" key="2">
    <citation type="journal article" date="2014" name="ISME J.">
        <title>Microbial stratification in low pH oxic and suboxic macroscopic growths along an acid mine drainage.</title>
        <authorList>
            <person name="Mendez-Garcia C."/>
            <person name="Mesa V."/>
            <person name="Sprenger R.R."/>
            <person name="Richter M."/>
            <person name="Diez M.S."/>
            <person name="Solano J."/>
            <person name="Bargiela R."/>
            <person name="Golyshina O.V."/>
            <person name="Manteca A."/>
            <person name="Ramos J.L."/>
            <person name="Gallego J.R."/>
            <person name="Llorente I."/>
            <person name="Martins Dos Santos V.A."/>
            <person name="Jensen O.N."/>
            <person name="Pelaez A.I."/>
            <person name="Sanchez J."/>
            <person name="Ferrer M."/>
        </authorList>
    </citation>
    <scope>NUCLEOTIDE SEQUENCE</scope>
</reference>
<dbReference type="InterPro" id="IPR019267">
    <property type="entry name" value="CRISPR-assoc_Cas6_C"/>
</dbReference>
<reference evidence="2" key="1">
    <citation type="submission" date="2013-08" db="EMBL/GenBank/DDBJ databases">
        <authorList>
            <person name="Mendez C."/>
            <person name="Richter M."/>
            <person name="Ferrer M."/>
            <person name="Sanchez J."/>
        </authorList>
    </citation>
    <scope>NUCLEOTIDE SEQUENCE</scope>
</reference>